<feature type="region of interest" description="Disordered" evidence="1">
    <location>
        <begin position="1"/>
        <end position="28"/>
    </location>
</feature>
<organism evidence="2">
    <name type="scientific">Apis cerana</name>
    <name type="common">Indian honeybee</name>
    <dbReference type="NCBI Taxonomy" id="7461"/>
    <lineage>
        <taxon>Eukaryota</taxon>
        <taxon>Metazoa</taxon>
        <taxon>Ecdysozoa</taxon>
        <taxon>Arthropoda</taxon>
        <taxon>Hexapoda</taxon>
        <taxon>Insecta</taxon>
        <taxon>Pterygota</taxon>
        <taxon>Neoptera</taxon>
        <taxon>Endopterygota</taxon>
        <taxon>Hymenoptera</taxon>
        <taxon>Apocrita</taxon>
        <taxon>Aculeata</taxon>
        <taxon>Apoidea</taxon>
        <taxon>Anthophila</taxon>
        <taxon>Apidae</taxon>
        <taxon>Apis</taxon>
    </lineage>
</organism>
<evidence type="ECO:0000313" key="2">
    <source>
        <dbReference type="EMBL" id="AEY59703.1"/>
    </source>
</evidence>
<name>V9IF09_APICE</name>
<evidence type="ECO:0000256" key="1">
    <source>
        <dbReference type="SAM" id="MobiDB-lite"/>
    </source>
</evidence>
<gene>
    <name evidence="2" type="ORF">ACCB04188</name>
</gene>
<dbReference type="EMBL" id="JR042981">
    <property type="protein sequence ID" value="AEY59703.1"/>
    <property type="molecule type" value="mRNA"/>
</dbReference>
<proteinExistence type="evidence at transcript level"/>
<reference evidence="2" key="1">
    <citation type="submission" date="2011-11" db="EMBL/GenBank/DDBJ databases">
        <title>Decoding the brain transcriptome of the Eastern honeybee (Apis cerana) based on pyrosequencing.</title>
        <authorList>
            <person name="Sun L."/>
            <person name="Zheng H."/>
            <person name="Wang Y."/>
            <person name="Xie X."/>
            <person name="Zhu Y."/>
            <person name="Gu W."/>
            <person name="Wang S."/>
        </authorList>
    </citation>
    <scope>NUCLEOTIDE SEQUENCE</scope>
    <source>
        <tissue evidence="2">Brain</tissue>
    </source>
</reference>
<protein>
    <submittedName>
        <fullName evidence="2">Uncharacterized protein</fullName>
    </submittedName>
</protein>
<accession>V9IF09</accession>
<dbReference type="AlphaFoldDB" id="V9IF09"/>
<sequence>MTDDSNGESTFEFVERKTDESSTSGEIVKTDSFSSLSSSTSLLMPLGISTSTGNLLSNVAPPSALPSFISNSGTLISERPSNLESSTQKKFHEQEPTKSMLNTIIQSKPLQQETHQTTVTSIITPSTQNVPTTIPSETVTQDSGMVGVGYCHGLKKQ</sequence>